<dbReference type="Gramene" id="KOM34370">
    <property type="protein sequence ID" value="KOM34370"/>
    <property type="gene ID" value="LR48_Vigan02g052000"/>
</dbReference>
<accession>A0A0L9TUY2</accession>
<organism evidence="1 2">
    <name type="scientific">Phaseolus angularis</name>
    <name type="common">Azuki bean</name>
    <name type="synonym">Vigna angularis</name>
    <dbReference type="NCBI Taxonomy" id="3914"/>
    <lineage>
        <taxon>Eukaryota</taxon>
        <taxon>Viridiplantae</taxon>
        <taxon>Streptophyta</taxon>
        <taxon>Embryophyta</taxon>
        <taxon>Tracheophyta</taxon>
        <taxon>Spermatophyta</taxon>
        <taxon>Magnoliopsida</taxon>
        <taxon>eudicotyledons</taxon>
        <taxon>Gunneridae</taxon>
        <taxon>Pentapetalae</taxon>
        <taxon>rosids</taxon>
        <taxon>fabids</taxon>
        <taxon>Fabales</taxon>
        <taxon>Fabaceae</taxon>
        <taxon>Papilionoideae</taxon>
        <taxon>50 kb inversion clade</taxon>
        <taxon>NPAAA clade</taxon>
        <taxon>indigoferoid/millettioid clade</taxon>
        <taxon>Phaseoleae</taxon>
        <taxon>Vigna</taxon>
    </lineage>
</organism>
<dbReference type="EMBL" id="CM003372">
    <property type="protein sequence ID" value="KOM34370.1"/>
    <property type="molecule type" value="Genomic_DNA"/>
</dbReference>
<sequence length="137" mass="15228">MRLKILATTPASQSPCGLVRRNGDDNPCLQVAPTDEEKTTIYWRRKWQGRKRGLALHPTTLAEREWVAATDFGRRGITLFLSAGLNVRNERMGKVLPRTLLSFAAPSLQVWLLLWENVATLGRKGGSVACQVESEGP</sequence>
<protein>
    <submittedName>
        <fullName evidence="1">Uncharacterized protein</fullName>
    </submittedName>
</protein>
<gene>
    <name evidence="1" type="ORF">LR48_Vigan02g052000</name>
</gene>
<dbReference type="AlphaFoldDB" id="A0A0L9TUY2"/>
<evidence type="ECO:0000313" key="2">
    <source>
        <dbReference type="Proteomes" id="UP000053144"/>
    </source>
</evidence>
<reference evidence="2" key="1">
    <citation type="journal article" date="2015" name="Proc. Natl. Acad. Sci. U.S.A.">
        <title>Genome sequencing of adzuki bean (Vigna angularis) provides insight into high starch and low fat accumulation and domestication.</title>
        <authorList>
            <person name="Yang K."/>
            <person name="Tian Z."/>
            <person name="Chen C."/>
            <person name="Luo L."/>
            <person name="Zhao B."/>
            <person name="Wang Z."/>
            <person name="Yu L."/>
            <person name="Li Y."/>
            <person name="Sun Y."/>
            <person name="Li W."/>
            <person name="Chen Y."/>
            <person name="Li Y."/>
            <person name="Zhang Y."/>
            <person name="Ai D."/>
            <person name="Zhao J."/>
            <person name="Shang C."/>
            <person name="Ma Y."/>
            <person name="Wu B."/>
            <person name="Wang M."/>
            <person name="Gao L."/>
            <person name="Sun D."/>
            <person name="Zhang P."/>
            <person name="Guo F."/>
            <person name="Wang W."/>
            <person name="Li Y."/>
            <person name="Wang J."/>
            <person name="Varshney R.K."/>
            <person name="Wang J."/>
            <person name="Ling H.Q."/>
            <person name="Wan P."/>
        </authorList>
    </citation>
    <scope>NUCLEOTIDE SEQUENCE</scope>
    <source>
        <strain evidence="2">cv. Jingnong 6</strain>
    </source>
</reference>
<evidence type="ECO:0000313" key="1">
    <source>
        <dbReference type="EMBL" id="KOM34370.1"/>
    </source>
</evidence>
<name>A0A0L9TUY2_PHAAN</name>
<proteinExistence type="predicted"/>
<dbReference type="Proteomes" id="UP000053144">
    <property type="component" value="Chromosome 2"/>
</dbReference>